<gene>
    <name evidence="3" type="ORF">IX84_22170</name>
</gene>
<reference evidence="3 4" key="1">
    <citation type="journal article" date="2014" name="Int. J. Syst. Evol. Microbiol.">
        <title>Phaeodactylibacter xiamenensis gen. nov., sp. nov., a member of the family Saprospiraceae isolated from the marine alga Phaeodactylum tricornutum.</title>
        <authorList>
            <person name="Chen Z.Jr."/>
            <person name="Lei X."/>
            <person name="Lai Q."/>
            <person name="Li Y."/>
            <person name="Zhang B."/>
            <person name="Zhang J."/>
            <person name="Zhang H."/>
            <person name="Yang L."/>
            <person name="Zheng W."/>
            <person name="Tian Y."/>
            <person name="Yu Z."/>
            <person name="Xu H.Jr."/>
            <person name="Zheng T."/>
        </authorList>
    </citation>
    <scope>NUCLEOTIDE SEQUENCE [LARGE SCALE GENOMIC DNA]</scope>
    <source>
        <strain evidence="3 4">KD52</strain>
    </source>
</reference>
<dbReference type="Pfam" id="PF12770">
    <property type="entry name" value="CHAT"/>
    <property type="match status" value="1"/>
</dbReference>
<dbReference type="OrthoDB" id="9771112at2"/>
<proteinExistence type="predicted"/>
<name>A0A098S364_9BACT</name>
<comment type="caution">
    <text evidence="3">The sequence shown here is derived from an EMBL/GenBank/DDBJ whole genome shotgun (WGS) entry which is preliminary data.</text>
</comment>
<dbReference type="PANTHER" id="PTHR19959:SF119">
    <property type="entry name" value="FUNGAL LIPASE-LIKE DOMAIN-CONTAINING PROTEIN"/>
    <property type="match status" value="1"/>
</dbReference>
<protein>
    <recommendedName>
        <fullName evidence="2">CHAT domain-containing protein</fullName>
    </recommendedName>
</protein>
<feature type="repeat" description="TPR" evidence="1">
    <location>
        <begin position="78"/>
        <end position="111"/>
    </location>
</feature>
<dbReference type="Pfam" id="PF13374">
    <property type="entry name" value="TPR_10"/>
    <property type="match status" value="1"/>
</dbReference>
<dbReference type="InterPro" id="IPR011990">
    <property type="entry name" value="TPR-like_helical_dom_sf"/>
</dbReference>
<evidence type="ECO:0000259" key="2">
    <source>
        <dbReference type="Pfam" id="PF12770"/>
    </source>
</evidence>
<dbReference type="SMART" id="SM00028">
    <property type="entry name" value="TPR"/>
    <property type="match status" value="9"/>
</dbReference>
<feature type="domain" description="CHAT" evidence="2">
    <location>
        <begin position="757"/>
        <end position="1051"/>
    </location>
</feature>
<dbReference type="AlphaFoldDB" id="A0A098S364"/>
<dbReference type="Proteomes" id="UP000029736">
    <property type="component" value="Unassembled WGS sequence"/>
</dbReference>
<accession>A0A098S364</accession>
<dbReference type="PROSITE" id="PS50005">
    <property type="entry name" value="TPR"/>
    <property type="match status" value="5"/>
</dbReference>
<dbReference type="PROSITE" id="PS50293">
    <property type="entry name" value="TPR_REGION"/>
    <property type="match status" value="1"/>
</dbReference>
<dbReference type="EMBL" id="JPOS01000079">
    <property type="protein sequence ID" value="KGE86481.1"/>
    <property type="molecule type" value="Genomic_DNA"/>
</dbReference>
<dbReference type="RefSeq" id="WP_044225379.1">
    <property type="nucleotide sequence ID" value="NZ_JPOS01000079.1"/>
</dbReference>
<dbReference type="InterPro" id="IPR024983">
    <property type="entry name" value="CHAT_dom"/>
</dbReference>
<sequence>MQYIKYLSVTAVMLLIGGQFLSAQEREWEVGDTSYAQKLLDAGKRLTQEGKLIEALSTLQMAEDIYIQTTGETTKEIATIYDQMGQVLAYMNKFNESITYFEKALDIRREIFGEGDMQVVISLNNLALTLKIIGEYERAGEYYEKSLKLILENYGEDHKNAPIAYSNLAANYNKRGEYKKSIECDSQALSLRIKLYGENSPEVAASYNNLGINFQDIGDFDKSIELHKKALSIRLKTLKFLHKHTAFSYSNLGTAYMDKGDYQRQLEYQQKAFEIYKNLYGDESLEIISVYNNIGLGYYYLGDYERAISYLSKALFLVKKYYGEKHIDIATTLNNIGSCYSSLKDYQKATEYQMDALEIRLEVFGDKHPTVADSYNNLGTIAYDRKDFKESVKFHQKALELRKSLLGKEHPNVASSNFNLGLVYEEKGELNIAQTYYQSALNENIIVFGGRHPEVAKVYRALASIAIQRQSFTEAENLLKKSFGALSFQSGHSLSSISSIPGLLLTQNTQINLFNKKYDVLKHSSYLHASRRAYQEAFETIQYQSELSSSKAILRENIQSTFEGAMIANHSLYSLTDSAIYLKDAFFIAENAKAQLLYASIKESNALKFSGIPDSLLQQEYDLRVDITYFDKKRRELLQKGYEAIDTTVLSLSNQIFDLEQELEALKKQFEEAYPAYHRLKYDRSTISISEVQQELLKPDQALLEYFVGDSSIFIFLIPKEGAPILKEVKKDFPLEDWVAKFREGVSNTNKVKTYLKYAQLLYDTLIQPVAEQLPERVIIVPDGVLGYLPFSALLSGQPGNIGNPKTYPFLLKEHQFSYSYSATLLKEMRDKEHRHQAEGQLLAFAPFFESEIAGRTEQRSDAWKKLPFTGPEVKRVASFFPKKHLIFSGKKATKEAFLQDAAHYRFLHIATHGQADDRVGDYSFLVFASPTDTSTAARLFVRELYNLELNADMVVLSACQVGAGQLQRGEGIISLARAFAYAGAKSLVFPIWSVNDGKTAELMGYFYKYLAEGAPKDEALRSAQLKYLDQQPSNFAKHPAFWAAFSAVGDMRAINQ</sequence>
<keyword evidence="4" id="KW-1185">Reference proteome</keyword>
<feature type="repeat" description="TPR" evidence="1">
    <location>
        <begin position="246"/>
        <end position="279"/>
    </location>
</feature>
<organism evidence="3 4">
    <name type="scientific">Phaeodactylibacter xiamenensis</name>
    <dbReference type="NCBI Taxonomy" id="1524460"/>
    <lineage>
        <taxon>Bacteria</taxon>
        <taxon>Pseudomonadati</taxon>
        <taxon>Bacteroidota</taxon>
        <taxon>Saprospiria</taxon>
        <taxon>Saprospirales</taxon>
        <taxon>Haliscomenobacteraceae</taxon>
        <taxon>Phaeodactylibacter</taxon>
    </lineage>
</organism>
<dbReference type="STRING" id="1524460.IX84_22170"/>
<dbReference type="Pfam" id="PF13424">
    <property type="entry name" value="TPR_12"/>
    <property type="match status" value="4"/>
</dbReference>
<dbReference type="Pfam" id="PF13181">
    <property type="entry name" value="TPR_8"/>
    <property type="match status" value="1"/>
</dbReference>
<evidence type="ECO:0000313" key="4">
    <source>
        <dbReference type="Proteomes" id="UP000029736"/>
    </source>
</evidence>
<evidence type="ECO:0000313" key="3">
    <source>
        <dbReference type="EMBL" id="KGE86481.1"/>
    </source>
</evidence>
<dbReference type="PANTHER" id="PTHR19959">
    <property type="entry name" value="KINESIN LIGHT CHAIN"/>
    <property type="match status" value="1"/>
</dbReference>
<keyword evidence="1" id="KW-0802">TPR repeat</keyword>
<feature type="repeat" description="TPR" evidence="1">
    <location>
        <begin position="372"/>
        <end position="405"/>
    </location>
</feature>
<feature type="repeat" description="TPR" evidence="1">
    <location>
        <begin position="288"/>
        <end position="321"/>
    </location>
</feature>
<feature type="repeat" description="TPR" evidence="1">
    <location>
        <begin position="204"/>
        <end position="237"/>
    </location>
</feature>
<dbReference type="Gene3D" id="1.25.40.10">
    <property type="entry name" value="Tetratricopeptide repeat domain"/>
    <property type="match status" value="3"/>
</dbReference>
<dbReference type="InterPro" id="IPR019734">
    <property type="entry name" value="TPR_rpt"/>
</dbReference>
<evidence type="ECO:0000256" key="1">
    <source>
        <dbReference type="PROSITE-ProRule" id="PRU00339"/>
    </source>
</evidence>
<dbReference type="SUPFAM" id="SSF48452">
    <property type="entry name" value="TPR-like"/>
    <property type="match status" value="3"/>
</dbReference>